<sequence>MSIFSSLNEAQQQAASHIDGALLILAGAGSGKTKTITTRLAYLIGEVGIHPSNTLTLTFTNKAAYTMRNRAFALLKNNTNYQPLLCTFHRFGLLFLKLHIEKLGFANNFKVIDSDDSKKIVKDLIDSELKISPSLACDAISNFKNSLLTVDDAYNMLDENKKYIELGDVKIENEKLVKIYKLYQDSLKKYAFLDFDDLLLLSYELLKKDENFAKEQSRLYNYITVDEYQDTNTLQLEILKLLCKEHSNLCVVGDDDQSIYSWRGARIENILNFSKDFKDAKIIKLEHNYRSSAKILAAANALISHNTQRHGKTLISTKEEGEDIRLLSFDDDRSEAFEIAQLVKKELALGTRASEIAILYRRNILSSLIDNEFRKQKISYKVLSGIKFHERMEIKDAISYLRFISNTDDDYSFLRIINKPKRGLGKAFIAKLQHHASLNKSSLFEAISYCVQNRLFTDELCKKLENFASSILSLQACELSSIIDGLESVFALSACYDEDYKKENLKLLYNEMKAAIAKNNYTSLNDLLSDFSLQSEQDAMSDDENCVYLMSVHASKGLEFDVVFIVGLENGNFPIHTSNEEERRLAYVAITRAKKRLYLSRVEYRSAKSAMVEAPSIFLDELALKADVNKGDFKKGDLVKHKIFGIGRVLNVTKENAAQECKLDISFGGIQRSILSSFVTRI</sequence>
<dbReference type="GO" id="GO:0033202">
    <property type="term" value="C:DNA helicase complex"/>
    <property type="evidence" value="ECO:0007669"/>
    <property type="project" value="TreeGrafter"/>
</dbReference>
<keyword evidence="3 12" id="KW-0378">Hydrolase</keyword>
<dbReference type="PROSITE" id="PS51198">
    <property type="entry name" value="UVRD_HELICASE_ATP_BIND"/>
    <property type="match status" value="1"/>
</dbReference>
<evidence type="ECO:0000256" key="10">
    <source>
        <dbReference type="ARBA" id="ARBA00034923"/>
    </source>
</evidence>
<feature type="domain" description="UvrD-like helicase C-terminal" evidence="14">
    <location>
        <begin position="293"/>
        <end position="557"/>
    </location>
</feature>
<keyword evidence="16" id="KW-1185">Reference proteome</keyword>
<dbReference type="Pfam" id="PF00580">
    <property type="entry name" value="UvrD-helicase"/>
    <property type="match status" value="1"/>
</dbReference>
<dbReference type="Proteomes" id="UP000201169">
    <property type="component" value="Chromosome"/>
</dbReference>
<accession>A0A222MXZ9</accession>
<dbReference type="GO" id="GO:0003677">
    <property type="term" value="F:DNA binding"/>
    <property type="evidence" value="ECO:0007669"/>
    <property type="project" value="UniProtKB-KW"/>
</dbReference>
<feature type="domain" description="UvrD-like helicase ATP-binding" evidence="13">
    <location>
        <begin position="5"/>
        <end position="292"/>
    </location>
</feature>
<comment type="catalytic activity">
    <reaction evidence="11">
        <text>ATP + H2O = ADP + phosphate + H(+)</text>
        <dbReference type="Rhea" id="RHEA:13065"/>
        <dbReference type="ChEBI" id="CHEBI:15377"/>
        <dbReference type="ChEBI" id="CHEBI:15378"/>
        <dbReference type="ChEBI" id="CHEBI:30616"/>
        <dbReference type="ChEBI" id="CHEBI:43474"/>
        <dbReference type="ChEBI" id="CHEBI:456216"/>
        <dbReference type="EC" id="5.6.2.4"/>
    </reaction>
</comment>
<dbReference type="PANTHER" id="PTHR11070">
    <property type="entry name" value="UVRD / RECB / PCRA DNA HELICASE FAMILY MEMBER"/>
    <property type="match status" value="1"/>
</dbReference>
<keyword evidence="7" id="KW-0413">Isomerase</keyword>
<protein>
    <recommendedName>
        <fullName evidence="9">DNA 3'-5' helicase</fullName>
        <ecNumber evidence="9">5.6.2.4</ecNumber>
    </recommendedName>
    <alternativeName>
        <fullName evidence="10">DNA 3'-5' helicase II</fullName>
    </alternativeName>
</protein>
<feature type="binding site" evidence="12">
    <location>
        <begin position="26"/>
        <end position="33"/>
    </location>
    <ligand>
        <name>ATP</name>
        <dbReference type="ChEBI" id="CHEBI:30616"/>
    </ligand>
</feature>
<reference evidence="15 16" key="1">
    <citation type="submission" date="2017-07" db="EMBL/GenBank/DDBJ databases">
        <title>Analysis of two Campylobacter avium genomes and identification of a novel hippuricase gene.</title>
        <authorList>
            <person name="Miller W.G."/>
            <person name="Chapman M.H."/>
            <person name="Yee E."/>
            <person name="Revez J."/>
            <person name="Bono J.L."/>
            <person name="Rossi M."/>
        </authorList>
    </citation>
    <scope>NUCLEOTIDE SEQUENCE [LARGE SCALE GENOMIC DNA]</scope>
    <source>
        <strain evidence="15 16">LMG 24591</strain>
    </source>
</reference>
<evidence type="ECO:0000256" key="12">
    <source>
        <dbReference type="PROSITE-ProRule" id="PRU00560"/>
    </source>
</evidence>
<dbReference type="GO" id="GO:0016887">
    <property type="term" value="F:ATP hydrolysis activity"/>
    <property type="evidence" value="ECO:0007669"/>
    <property type="project" value="RHEA"/>
</dbReference>
<dbReference type="SUPFAM" id="SSF52540">
    <property type="entry name" value="P-loop containing nucleoside triphosphate hydrolases"/>
    <property type="match status" value="1"/>
</dbReference>
<evidence type="ECO:0000256" key="8">
    <source>
        <dbReference type="ARBA" id="ARBA00034617"/>
    </source>
</evidence>
<evidence type="ECO:0000256" key="3">
    <source>
        <dbReference type="ARBA" id="ARBA00022801"/>
    </source>
</evidence>
<evidence type="ECO:0000256" key="5">
    <source>
        <dbReference type="ARBA" id="ARBA00022840"/>
    </source>
</evidence>
<dbReference type="RefSeq" id="WP_094325474.1">
    <property type="nucleotide sequence ID" value="NZ_CP022347.1"/>
</dbReference>
<dbReference type="PROSITE" id="PS51217">
    <property type="entry name" value="UVRD_HELICASE_CTER"/>
    <property type="match status" value="1"/>
</dbReference>
<dbReference type="CDD" id="cd17932">
    <property type="entry name" value="DEXQc_UvrD"/>
    <property type="match status" value="1"/>
</dbReference>
<dbReference type="Gene3D" id="1.10.486.10">
    <property type="entry name" value="PCRA, domain 4"/>
    <property type="match status" value="1"/>
</dbReference>
<dbReference type="GO" id="GO:0005829">
    <property type="term" value="C:cytosol"/>
    <property type="evidence" value="ECO:0007669"/>
    <property type="project" value="TreeGrafter"/>
</dbReference>
<comment type="catalytic activity">
    <reaction evidence="8">
        <text>Couples ATP hydrolysis with the unwinding of duplex DNA by translocating in the 3'-5' direction.</text>
        <dbReference type="EC" id="5.6.2.4"/>
    </reaction>
</comment>
<evidence type="ECO:0000256" key="11">
    <source>
        <dbReference type="ARBA" id="ARBA00048988"/>
    </source>
</evidence>
<evidence type="ECO:0000256" key="1">
    <source>
        <dbReference type="ARBA" id="ARBA00009922"/>
    </source>
</evidence>
<evidence type="ECO:0000313" key="16">
    <source>
        <dbReference type="Proteomes" id="UP000201169"/>
    </source>
</evidence>
<evidence type="ECO:0000259" key="14">
    <source>
        <dbReference type="PROSITE" id="PS51217"/>
    </source>
</evidence>
<dbReference type="GO" id="GO:0005524">
    <property type="term" value="F:ATP binding"/>
    <property type="evidence" value="ECO:0007669"/>
    <property type="project" value="UniProtKB-UniRule"/>
</dbReference>
<dbReference type="InterPro" id="IPR013986">
    <property type="entry name" value="DExx_box_DNA_helicase_dom_sf"/>
</dbReference>
<dbReference type="Gene3D" id="3.40.50.300">
    <property type="entry name" value="P-loop containing nucleotide triphosphate hydrolases"/>
    <property type="match status" value="2"/>
</dbReference>
<comment type="similarity">
    <text evidence="1">Belongs to the helicase family. UvrD subfamily.</text>
</comment>
<dbReference type="InterPro" id="IPR000212">
    <property type="entry name" value="DNA_helicase_UvrD/REP"/>
</dbReference>
<dbReference type="InterPro" id="IPR014016">
    <property type="entry name" value="UvrD-like_ATP-bd"/>
</dbReference>
<keyword evidence="5 12" id="KW-0067">ATP-binding</keyword>
<dbReference type="EC" id="5.6.2.4" evidence="9"/>
<dbReference type="PANTHER" id="PTHR11070:SF2">
    <property type="entry name" value="ATP-DEPENDENT DNA HELICASE SRS2"/>
    <property type="match status" value="1"/>
</dbReference>
<proteinExistence type="inferred from homology"/>
<dbReference type="EMBL" id="CP022347">
    <property type="protein sequence ID" value="ASQ30721.1"/>
    <property type="molecule type" value="Genomic_DNA"/>
</dbReference>
<evidence type="ECO:0000256" key="7">
    <source>
        <dbReference type="ARBA" id="ARBA00023235"/>
    </source>
</evidence>
<evidence type="ECO:0000313" key="15">
    <source>
        <dbReference type="EMBL" id="ASQ30721.1"/>
    </source>
</evidence>
<dbReference type="AlphaFoldDB" id="A0A222MXZ9"/>
<dbReference type="InterPro" id="IPR014017">
    <property type="entry name" value="DNA_helicase_UvrD-like_C"/>
</dbReference>
<organism evidence="15 16">
    <name type="scientific">Campylobacter avium LMG 24591</name>
    <dbReference type="NCBI Taxonomy" id="522484"/>
    <lineage>
        <taxon>Bacteria</taxon>
        <taxon>Pseudomonadati</taxon>
        <taxon>Campylobacterota</taxon>
        <taxon>Epsilonproteobacteria</taxon>
        <taxon>Campylobacterales</taxon>
        <taxon>Campylobacteraceae</taxon>
        <taxon>Campylobacter</taxon>
    </lineage>
</organism>
<dbReference type="Gene3D" id="1.10.10.160">
    <property type="match status" value="1"/>
</dbReference>
<keyword evidence="4 12" id="KW-0347">Helicase</keyword>
<evidence type="ECO:0000256" key="4">
    <source>
        <dbReference type="ARBA" id="ARBA00022806"/>
    </source>
</evidence>
<evidence type="ECO:0000259" key="13">
    <source>
        <dbReference type="PROSITE" id="PS51198"/>
    </source>
</evidence>
<gene>
    <name evidence="15" type="ORF">CAV_1069</name>
</gene>
<dbReference type="GO" id="GO:0043138">
    <property type="term" value="F:3'-5' DNA helicase activity"/>
    <property type="evidence" value="ECO:0007669"/>
    <property type="project" value="UniProtKB-EC"/>
</dbReference>
<dbReference type="CDD" id="cd18807">
    <property type="entry name" value="SF1_C_UvrD"/>
    <property type="match status" value="1"/>
</dbReference>
<dbReference type="Pfam" id="PF13361">
    <property type="entry name" value="UvrD_C"/>
    <property type="match status" value="1"/>
</dbReference>
<name>A0A222MXZ9_9BACT</name>
<dbReference type="InterPro" id="IPR027417">
    <property type="entry name" value="P-loop_NTPase"/>
</dbReference>
<keyword evidence="6" id="KW-0238">DNA-binding</keyword>
<dbReference type="GO" id="GO:0000725">
    <property type="term" value="P:recombinational repair"/>
    <property type="evidence" value="ECO:0007669"/>
    <property type="project" value="TreeGrafter"/>
</dbReference>
<evidence type="ECO:0000256" key="2">
    <source>
        <dbReference type="ARBA" id="ARBA00022741"/>
    </source>
</evidence>
<keyword evidence="2 12" id="KW-0547">Nucleotide-binding</keyword>
<dbReference type="KEGG" id="cavi:CAV_1069"/>
<dbReference type="OrthoDB" id="9810135at2"/>
<evidence type="ECO:0000256" key="9">
    <source>
        <dbReference type="ARBA" id="ARBA00034808"/>
    </source>
</evidence>
<evidence type="ECO:0000256" key="6">
    <source>
        <dbReference type="ARBA" id="ARBA00023125"/>
    </source>
</evidence>